<dbReference type="SUPFAM" id="SSF55811">
    <property type="entry name" value="Nudix"/>
    <property type="match status" value="1"/>
</dbReference>
<dbReference type="InterPro" id="IPR015797">
    <property type="entry name" value="NUDIX_hydrolase-like_dom_sf"/>
</dbReference>
<protein>
    <recommendedName>
        <fullName evidence="3">NUDIX hydrolase</fullName>
    </recommendedName>
</protein>
<dbReference type="AlphaFoldDB" id="A0A919EN30"/>
<sequence length="172" mass="18590">MTAVLPESPPAPVRQRVPYENWRPPVVGVGVLVPVGADRLVLVRTCGLLSIPTGAVEDAQDVEDAARAVLTGLPSGLPIQRQAAVQYVQTRRRQVITHTVVTRPLLAEEAARLVYRDRRAEVCVLPTTAAAAALTERGRARVLLSLQALAIGATAFVHDNQVRLTPERTAQR</sequence>
<reference evidence="1" key="1">
    <citation type="journal article" date="2014" name="Int. J. Syst. Evol. Microbiol.">
        <title>Complete genome sequence of Corynebacterium casei LMG S-19264T (=DSM 44701T), isolated from a smear-ripened cheese.</title>
        <authorList>
            <consortium name="US DOE Joint Genome Institute (JGI-PGF)"/>
            <person name="Walter F."/>
            <person name="Albersmeier A."/>
            <person name="Kalinowski J."/>
            <person name="Ruckert C."/>
        </authorList>
    </citation>
    <scope>NUCLEOTIDE SEQUENCE</scope>
    <source>
        <strain evidence="1">JCM 4122</strain>
    </source>
</reference>
<accession>A0A919EN30</accession>
<reference evidence="1" key="2">
    <citation type="submission" date="2020-09" db="EMBL/GenBank/DDBJ databases">
        <authorList>
            <person name="Sun Q."/>
            <person name="Ohkuma M."/>
        </authorList>
    </citation>
    <scope>NUCLEOTIDE SEQUENCE</scope>
    <source>
        <strain evidence="1">JCM 4122</strain>
    </source>
</reference>
<name>A0A919EN30_STRFL</name>
<keyword evidence="2" id="KW-1185">Reference proteome</keyword>
<evidence type="ECO:0008006" key="3">
    <source>
        <dbReference type="Google" id="ProtNLM"/>
    </source>
</evidence>
<dbReference type="EMBL" id="BNBE01000002">
    <property type="protein sequence ID" value="GHG05575.1"/>
    <property type="molecule type" value="Genomic_DNA"/>
</dbReference>
<comment type="caution">
    <text evidence="1">The sequence shown here is derived from an EMBL/GenBank/DDBJ whole genome shotgun (WGS) entry which is preliminary data.</text>
</comment>
<evidence type="ECO:0000313" key="2">
    <source>
        <dbReference type="Proteomes" id="UP000632849"/>
    </source>
</evidence>
<dbReference type="RefSeq" id="WP_190042476.1">
    <property type="nucleotide sequence ID" value="NZ_BNBE01000002.1"/>
</dbReference>
<proteinExistence type="predicted"/>
<evidence type="ECO:0000313" key="1">
    <source>
        <dbReference type="EMBL" id="GHG05575.1"/>
    </source>
</evidence>
<gene>
    <name evidence="1" type="ORF">GCM10017667_40540</name>
</gene>
<dbReference type="Proteomes" id="UP000632849">
    <property type="component" value="Unassembled WGS sequence"/>
</dbReference>
<organism evidence="1 2">
    <name type="scientific">Streptomyces filamentosus</name>
    <name type="common">Streptomyces roseosporus</name>
    <dbReference type="NCBI Taxonomy" id="67294"/>
    <lineage>
        <taxon>Bacteria</taxon>
        <taxon>Bacillati</taxon>
        <taxon>Actinomycetota</taxon>
        <taxon>Actinomycetes</taxon>
        <taxon>Kitasatosporales</taxon>
        <taxon>Streptomycetaceae</taxon>
        <taxon>Streptomyces</taxon>
    </lineage>
</organism>